<proteinExistence type="predicted"/>
<accession>A0A8T0MWL9</accession>
<dbReference type="Proteomes" id="UP000823388">
    <property type="component" value="Chromosome 9N"/>
</dbReference>
<name>A0A8T0MWL9_PANVG</name>
<protein>
    <submittedName>
        <fullName evidence="2">Uncharacterized protein</fullName>
    </submittedName>
</protein>
<evidence type="ECO:0000313" key="3">
    <source>
        <dbReference type="Proteomes" id="UP000823388"/>
    </source>
</evidence>
<comment type="caution">
    <text evidence="2">The sequence shown here is derived from an EMBL/GenBank/DDBJ whole genome shotgun (WGS) entry which is preliminary data.</text>
</comment>
<organism evidence="2 3">
    <name type="scientific">Panicum virgatum</name>
    <name type="common">Blackwell switchgrass</name>
    <dbReference type="NCBI Taxonomy" id="38727"/>
    <lineage>
        <taxon>Eukaryota</taxon>
        <taxon>Viridiplantae</taxon>
        <taxon>Streptophyta</taxon>
        <taxon>Embryophyta</taxon>
        <taxon>Tracheophyta</taxon>
        <taxon>Spermatophyta</taxon>
        <taxon>Magnoliopsida</taxon>
        <taxon>Liliopsida</taxon>
        <taxon>Poales</taxon>
        <taxon>Poaceae</taxon>
        <taxon>PACMAD clade</taxon>
        <taxon>Panicoideae</taxon>
        <taxon>Panicodae</taxon>
        <taxon>Paniceae</taxon>
        <taxon>Panicinae</taxon>
        <taxon>Panicum</taxon>
        <taxon>Panicum sect. Hiantes</taxon>
    </lineage>
</organism>
<feature type="region of interest" description="Disordered" evidence="1">
    <location>
        <begin position="79"/>
        <end position="137"/>
    </location>
</feature>
<gene>
    <name evidence="2" type="ORF">PVAP13_9NG590814</name>
</gene>
<feature type="compositionally biased region" description="Low complexity" evidence="1">
    <location>
        <begin position="21"/>
        <end position="44"/>
    </location>
</feature>
<evidence type="ECO:0000256" key="1">
    <source>
        <dbReference type="SAM" id="MobiDB-lite"/>
    </source>
</evidence>
<reference evidence="2" key="1">
    <citation type="submission" date="2020-05" db="EMBL/GenBank/DDBJ databases">
        <title>WGS assembly of Panicum virgatum.</title>
        <authorList>
            <person name="Lovell J.T."/>
            <person name="Jenkins J."/>
            <person name="Shu S."/>
            <person name="Juenger T.E."/>
            <person name="Schmutz J."/>
        </authorList>
    </citation>
    <scope>NUCLEOTIDE SEQUENCE</scope>
    <source>
        <strain evidence="2">AP13</strain>
    </source>
</reference>
<keyword evidence="3" id="KW-1185">Reference proteome</keyword>
<dbReference type="AlphaFoldDB" id="A0A8T0MWL9"/>
<feature type="region of interest" description="Disordered" evidence="1">
    <location>
        <begin position="1"/>
        <end position="60"/>
    </location>
</feature>
<evidence type="ECO:0000313" key="2">
    <source>
        <dbReference type="EMBL" id="KAG2540943.1"/>
    </source>
</evidence>
<sequence>MGPARSAFSGPESGEVRRSSSSESSTSSRSGESLASSSRAPAVRRSMRCARMPSRSTHATDTSELMAWLWSRGNTSFNLPQSSHRSSQKQVEAPSPTTHEVTARYRGSSSARSLQCGPATSPVNVAKSTRSRTHRAHAESPGLCSRCRSLSSRHLFSAAMSLIPMPPCSFSWHTFSHATRHCAPCTCSSPDQRNARR</sequence>
<dbReference type="EMBL" id="CM029054">
    <property type="protein sequence ID" value="KAG2540943.1"/>
    <property type="molecule type" value="Genomic_DNA"/>
</dbReference>
<feature type="compositionally biased region" description="Polar residues" evidence="1">
    <location>
        <begin position="79"/>
        <end position="100"/>
    </location>
</feature>